<dbReference type="Proteomes" id="UP001139981">
    <property type="component" value="Unassembled WGS sequence"/>
</dbReference>
<proteinExistence type="predicted"/>
<comment type="caution">
    <text evidence="1">The sequence shown here is derived from an EMBL/GenBank/DDBJ whole genome shotgun (WGS) entry which is preliminary data.</text>
</comment>
<protein>
    <submittedName>
        <fullName evidence="1">Uncharacterized protein</fullName>
    </submittedName>
</protein>
<evidence type="ECO:0000313" key="1">
    <source>
        <dbReference type="EMBL" id="KAJ2896357.1"/>
    </source>
</evidence>
<dbReference type="EMBL" id="JANBVB010000204">
    <property type="protein sequence ID" value="KAJ2896357.1"/>
    <property type="molecule type" value="Genomic_DNA"/>
</dbReference>
<reference evidence="1" key="1">
    <citation type="submission" date="2022-07" db="EMBL/GenBank/DDBJ databases">
        <title>Phylogenomic reconstructions and comparative analyses of Kickxellomycotina fungi.</title>
        <authorList>
            <person name="Reynolds N.K."/>
            <person name="Stajich J.E."/>
            <person name="Barry K."/>
            <person name="Grigoriev I.V."/>
            <person name="Crous P."/>
            <person name="Smith M.E."/>
        </authorList>
    </citation>
    <scope>NUCLEOTIDE SEQUENCE</scope>
    <source>
        <strain evidence="1">CBS 190363</strain>
    </source>
</reference>
<gene>
    <name evidence="1" type="ORF">IWW38_002051</name>
</gene>
<name>A0ACC1M5D2_9FUNG</name>
<organism evidence="1 2">
    <name type="scientific">Coemansia aciculifera</name>
    <dbReference type="NCBI Taxonomy" id="417176"/>
    <lineage>
        <taxon>Eukaryota</taxon>
        <taxon>Fungi</taxon>
        <taxon>Fungi incertae sedis</taxon>
        <taxon>Zoopagomycota</taxon>
        <taxon>Kickxellomycotina</taxon>
        <taxon>Kickxellomycetes</taxon>
        <taxon>Kickxellales</taxon>
        <taxon>Kickxellaceae</taxon>
        <taxon>Coemansia</taxon>
    </lineage>
</organism>
<accession>A0ACC1M5D2</accession>
<sequence length="666" mass="73230">MATQQRHQQPLDQRNYNYSGVSELKNMTRNDNNHDATSMVSGTNTATVQDDRDNEGDRQRNNPMPTSDFPPYASPPPQQQQQQQQYQQQQQQQQQRPYMRPPPPYASNTWQPPQPPPHHQQQQPDYLTNDSHAGPIHQQYGSEVSDYETYVPASQYRPNGPPPPRPGMRPPQPPQQQQQQQHHNQGPPPMRPNMRPNTRPNIRPNMRPPPGSQYNSGYNSDSDSSSSAHGHKKGEPPKASFLNCLKESLKHVNFIEFVPLASMLGASAYHHYKHRDRGYVVPFQEPQWVRYLGNAVFAHHAYSHLRTGGGHGAHHRPNYLNSGSSHNNKMSGSGVPWTALLGTVAGAFLGRQGNGGGGNSNFGGGNSNYGGGGNGYGRPNGGYPPYGRPNGSHQPYGRPNGGYNGGGGGHGFGSGNSGGGGSGDMVSNVLGNIVSSLFGGGGGGNKNKRPGTRMRDLNNADDDNDNSLLGGFDSSAAVPKTVAEHHYRHIYRKKQPASLNHATAQALGSAAAIKVLRSESHMSQQLRDSNIHLPDDLTHDQMMMGLVLSEVGDLLERKAETAQLEHDETMENVGKIALATIIKIKMDEDEHQPPPFPEKQPYTAYKEEPQRRGYSDHDSGQTHHQSRRHHSSSSVGPTSSSQPHRSSRHHRSETALNEKDSHNYVY</sequence>
<evidence type="ECO:0000313" key="2">
    <source>
        <dbReference type="Proteomes" id="UP001139981"/>
    </source>
</evidence>
<keyword evidence="2" id="KW-1185">Reference proteome</keyword>